<evidence type="ECO:0000313" key="2">
    <source>
        <dbReference type="EMBL" id="KAF2590878.1"/>
    </source>
</evidence>
<protein>
    <submittedName>
        <fullName evidence="2">Uncharacterized protein</fullName>
    </submittedName>
</protein>
<reference evidence="2" key="1">
    <citation type="submission" date="2019-12" db="EMBL/GenBank/DDBJ databases">
        <title>Genome sequencing and annotation of Brassica cretica.</title>
        <authorList>
            <person name="Studholme D.J."/>
            <person name="Sarris P.F."/>
        </authorList>
    </citation>
    <scope>NUCLEOTIDE SEQUENCE</scope>
    <source>
        <strain evidence="2">PFS-102/07</strain>
        <tissue evidence="2">Leaf</tissue>
    </source>
</reference>
<dbReference type="AlphaFoldDB" id="A0A8S9KBE9"/>
<comment type="caution">
    <text evidence="2">The sequence shown here is derived from an EMBL/GenBank/DDBJ whole genome shotgun (WGS) entry which is preliminary data.</text>
</comment>
<feature type="compositionally biased region" description="Basic residues" evidence="1">
    <location>
        <begin position="71"/>
        <end position="84"/>
    </location>
</feature>
<accession>A0A8S9KBE9</accession>
<gene>
    <name evidence="2" type="ORF">F2Q70_00038710</name>
</gene>
<sequence length="352" mass="40826">MRSEGDFKVETPIDRRAPLTFRVQLPKIDITQINALGPQPKPSANPPESTSTHSEDAPDLMQVDKATMGRTVRKRKEKVAKHLKRGANEKEMERFLKRVLRIPLEKPFEEAYFTHILWMFFRETKEIEEDIGRMFHQIGNALVPVDFHVLDIKLDWNSSLLLGKAFLSTVGAICNMQTNQLFLALIDPHVYYDPIPKSIETHIPTSINSLNHHKSIENLLEESIGSSPDDSIEDFTEGSIDSWENDYYNPTFAVDTTTPSDIDIMHTEEYDEDYEEERAIEYHALLTEEDRLLHYSNGIRNATSTEVTPHQSILIITRQTVHEHRPTSHLPIDRRWSRPCTRRKLFNWQLGR</sequence>
<evidence type="ECO:0000256" key="1">
    <source>
        <dbReference type="SAM" id="MobiDB-lite"/>
    </source>
</evidence>
<dbReference type="EMBL" id="QGKY02000190">
    <property type="protein sequence ID" value="KAF2590878.1"/>
    <property type="molecule type" value="Genomic_DNA"/>
</dbReference>
<name>A0A8S9KBE9_BRACR</name>
<organism evidence="2">
    <name type="scientific">Brassica cretica</name>
    <name type="common">Mustard</name>
    <dbReference type="NCBI Taxonomy" id="69181"/>
    <lineage>
        <taxon>Eukaryota</taxon>
        <taxon>Viridiplantae</taxon>
        <taxon>Streptophyta</taxon>
        <taxon>Embryophyta</taxon>
        <taxon>Tracheophyta</taxon>
        <taxon>Spermatophyta</taxon>
        <taxon>Magnoliopsida</taxon>
        <taxon>eudicotyledons</taxon>
        <taxon>Gunneridae</taxon>
        <taxon>Pentapetalae</taxon>
        <taxon>rosids</taxon>
        <taxon>malvids</taxon>
        <taxon>Brassicales</taxon>
        <taxon>Brassicaceae</taxon>
        <taxon>Brassiceae</taxon>
        <taxon>Brassica</taxon>
    </lineage>
</organism>
<proteinExistence type="predicted"/>
<feature type="region of interest" description="Disordered" evidence="1">
    <location>
        <begin position="32"/>
        <end position="84"/>
    </location>
</feature>